<sequence length="105" mass="11045">MAAAQKTLALLVFCVIVMQVQNQGFASVIMQRSLLQTGDAGNSTDCPTLCDGRCAVAGRANRCLQFCLICCGKCDCVPSGTYGYPPGDCVCYANLKNSKGGHKCP</sequence>
<dbReference type="Pfam" id="PF02704">
    <property type="entry name" value="GASA"/>
    <property type="match status" value="1"/>
</dbReference>
<dbReference type="PANTHER" id="PTHR23201">
    <property type="entry name" value="EXTENSIN, PROLINE-RICH PROTEIN"/>
    <property type="match status" value="1"/>
</dbReference>
<accession>A9NKC6</accession>
<protein>
    <submittedName>
        <fullName evidence="3">Uncharacterized protein</fullName>
    </submittedName>
</protein>
<evidence type="ECO:0000256" key="1">
    <source>
        <dbReference type="ARBA" id="ARBA00010582"/>
    </source>
</evidence>
<keyword evidence="2" id="KW-0732">Signal</keyword>
<name>A9NKC6_PICSI</name>
<comment type="similarity">
    <text evidence="1">Belongs to the GASA family.</text>
</comment>
<dbReference type="EMBL" id="EF081703">
    <property type="protein sequence ID" value="ABK21087.1"/>
    <property type="molecule type" value="mRNA"/>
</dbReference>
<evidence type="ECO:0000313" key="3">
    <source>
        <dbReference type="EMBL" id="ABK21087.1"/>
    </source>
</evidence>
<proteinExistence type="evidence at transcript level"/>
<dbReference type="InterPro" id="IPR003854">
    <property type="entry name" value="GASA"/>
</dbReference>
<evidence type="ECO:0000256" key="2">
    <source>
        <dbReference type="SAM" id="SignalP"/>
    </source>
</evidence>
<dbReference type="EMBL" id="EF084947">
    <property type="protein sequence ID" value="ABK24256.1"/>
    <property type="molecule type" value="mRNA"/>
</dbReference>
<feature type="signal peptide" evidence="2">
    <location>
        <begin position="1"/>
        <end position="22"/>
    </location>
</feature>
<dbReference type="PANTHER" id="PTHR23201:SF141">
    <property type="entry name" value="GIBBERELLIN-REGULATED PROTEIN 10"/>
    <property type="match status" value="1"/>
</dbReference>
<dbReference type="OMA" id="ICCRECK"/>
<dbReference type="AlphaFoldDB" id="A9NKC6"/>
<feature type="chain" id="PRO_5010821319" evidence="2">
    <location>
        <begin position="23"/>
        <end position="105"/>
    </location>
</feature>
<reference evidence="3" key="1">
    <citation type="journal article" date="2008" name="BMC Genomics">
        <title>A conifer genomics resource of 200,000 spruce (Picea spp.) ESTs and 6,464 high-quality, sequence-finished full-length cDNAs for Sitka spruce (Picea sitchensis).</title>
        <authorList>
            <person name="Ralph S.G."/>
            <person name="Chun H.J."/>
            <person name="Kolosova N."/>
            <person name="Cooper D."/>
            <person name="Oddy C."/>
            <person name="Ritland C.E."/>
            <person name="Kirkpatrick R."/>
            <person name="Moore R."/>
            <person name="Barber S."/>
            <person name="Holt R.A."/>
            <person name="Jones S.J."/>
            <person name="Marra M.A."/>
            <person name="Douglas C.J."/>
            <person name="Ritland K."/>
            <person name="Bohlmann J."/>
        </authorList>
    </citation>
    <scope>NUCLEOTIDE SEQUENCE</scope>
    <source>
        <tissue evidence="3">Green portion of the leader tissue</tissue>
    </source>
</reference>
<organism evidence="3">
    <name type="scientific">Picea sitchensis</name>
    <name type="common">Sitka spruce</name>
    <name type="synonym">Pinus sitchensis</name>
    <dbReference type="NCBI Taxonomy" id="3332"/>
    <lineage>
        <taxon>Eukaryota</taxon>
        <taxon>Viridiplantae</taxon>
        <taxon>Streptophyta</taxon>
        <taxon>Embryophyta</taxon>
        <taxon>Tracheophyta</taxon>
        <taxon>Spermatophyta</taxon>
        <taxon>Pinopsida</taxon>
        <taxon>Pinidae</taxon>
        <taxon>Conifers I</taxon>
        <taxon>Pinales</taxon>
        <taxon>Pinaceae</taxon>
        <taxon>Picea</taxon>
    </lineage>
</organism>